<proteinExistence type="predicted"/>
<keyword evidence="3" id="KW-1185">Reference proteome</keyword>
<feature type="transmembrane region" description="Helical" evidence="1">
    <location>
        <begin position="112"/>
        <end position="136"/>
    </location>
</feature>
<comment type="caution">
    <text evidence="2">The sequence shown here is derived from an EMBL/GenBank/DDBJ whole genome shotgun (WGS) entry which is preliminary data.</text>
</comment>
<dbReference type="EMBL" id="BLLK01000022">
    <property type="protein sequence ID" value="GFH46894.1"/>
    <property type="molecule type" value="Genomic_DNA"/>
</dbReference>
<gene>
    <name evidence="2" type="ORF">CTEN210_03368</name>
</gene>
<dbReference type="Proteomes" id="UP001054902">
    <property type="component" value="Unassembled WGS sequence"/>
</dbReference>
<reference evidence="2 3" key="1">
    <citation type="journal article" date="2021" name="Sci. Rep.">
        <title>The genome of the diatom Chaetoceros tenuissimus carries an ancient integrated fragment of an extant virus.</title>
        <authorList>
            <person name="Hongo Y."/>
            <person name="Kimura K."/>
            <person name="Takaki Y."/>
            <person name="Yoshida Y."/>
            <person name="Baba S."/>
            <person name="Kobayashi G."/>
            <person name="Nagasaki K."/>
            <person name="Hano T."/>
            <person name="Tomaru Y."/>
        </authorList>
    </citation>
    <scope>NUCLEOTIDE SEQUENCE [LARGE SCALE GENOMIC DNA]</scope>
    <source>
        <strain evidence="2 3">NIES-3715</strain>
    </source>
</reference>
<keyword evidence="1" id="KW-0812">Transmembrane</keyword>
<keyword evidence="1" id="KW-1133">Transmembrane helix</keyword>
<name>A0AAD3H1X3_9STRA</name>
<accession>A0AAD3H1X3</accession>
<evidence type="ECO:0000256" key="1">
    <source>
        <dbReference type="SAM" id="Phobius"/>
    </source>
</evidence>
<evidence type="ECO:0000313" key="3">
    <source>
        <dbReference type="Proteomes" id="UP001054902"/>
    </source>
</evidence>
<protein>
    <submittedName>
        <fullName evidence="2">Uncharacterized protein</fullName>
    </submittedName>
</protein>
<sequence length="367" mass="42110">MLSSMTRQTVTLDVPPPANRSLVILTGGLRSGEQAWTSLYKNILDPNSADLALMIEKQSSEPLYPNSTLFERAKYTWFFDDYKDWAEAIDLINGTSWRTTHLPRFKSKKNGFTILFGGIEHLKGSAIIIFMIRWFLLNNIKKSDILEKYDTFVVTRTDHFYQCPHMFTELDYSNNTVWVPEGETYHGYTDRYYTISRENLLASLNLIEPLIQEPFRYDVNKHRNSESFTKYVWDKNGFNVKSFPRVMFTTATKYDTTRWKEGGERVRGVPGLLKKYKKEYTMTQENCPPISNPTCEVGILDSTKSFCCLESCGVCGADDCASRPGGARGCCTAKIRKKAKSCDANVAPCLIWENLLNVEKKIEQRID</sequence>
<keyword evidence="1" id="KW-0472">Membrane</keyword>
<evidence type="ECO:0000313" key="2">
    <source>
        <dbReference type="EMBL" id="GFH46894.1"/>
    </source>
</evidence>
<organism evidence="2 3">
    <name type="scientific">Chaetoceros tenuissimus</name>
    <dbReference type="NCBI Taxonomy" id="426638"/>
    <lineage>
        <taxon>Eukaryota</taxon>
        <taxon>Sar</taxon>
        <taxon>Stramenopiles</taxon>
        <taxon>Ochrophyta</taxon>
        <taxon>Bacillariophyta</taxon>
        <taxon>Coscinodiscophyceae</taxon>
        <taxon>Chaetocerotophycidae</taxon>
        <taxon>Chaetocerotales</taxon>
        <taxon>Chaetocerotaceae</taxon>
        <taxon>Chaetoceros</taxon>
    </lineage>
</organism>
<dbReference type="AlphaFoldDB" id="A0AAD3H1X3"/>